<dbReference type="GO" id="GO:0016787">
    <property type="term" value="F:hydrolase activity"/>
    <property type="evidence" value="ECO:0007669"/>
    <property type="project" value="UniProtKB-KW"/>
</dbReference>
<evidence type="ECO:0000313" key="5">
    <source>
        <dbReference type="Proteomes" id="UP000263377"/>
    </source>
</evidence>
<sequence>MSPTELPLVCLPFAGSGAGFYRAWNVAPPGLKVVPLQLPGREELFLEDPFTDASEAAAALAPRILELVGREAPFALFGHSLGAVLAYELARELGGRSGLRHLFVSGSPGPGSGRERRATGLDDEEFLARVGEFAGYRHAAFDDPDLRDLLLPLLRADVAMHEDYVPASDTPLPLPVTSLRGAEDGLVSRTQAEEWRSTTGASFDYRELPGSHMYLVDSPEVLLATVAQVLSDGGAAPADPDRGGSPCS</sequence>
<dbReference type="PANTHER" id="PTHR11487:SF0">
    <property type="entry name" value="S-ACYL FATTY ACID SYNTHASE THIOESTERASE, MEDIUM CHAIN"/>
    <property type="match status" value="1"/>
</dbReference>
<reference evidence="4 5" key="1">
    <citation type="submission" date="2018-08" db="EMBL/GenBank/DDBJ databases">
        <title>Diversity &amp; Physiological Properties of Lignin-Decomposing Actinobacteria from Soil.</title>
        <authorList>
            <person name="Roh S.G."/>
            <person name="Kim S.B."/>
        </authorList>
    </citation>
    <scope>NUCLEOTIDE SEQUENCE [LARGE SCALE GENOMIC DNA]</scope>
    <source>
        <strain evidence="4 5">MMS17-GH009</strain>
    </source>
</reference>
<accession>A0A373A3T4</accession>
<gene>
    <name evidence="4" type="ORF">DR950_34045</name>
</gene>
<evidence type="ECO:0000256" key="1">
    <source>
        <dbReference type="ARBA" id="ARBA00007169"/>
    </source>
</evidence>
<organism evidence="4 5">
    <name type="scientific">Kitasatospora xanthocidica</name>
    <dbReference type="NCBI Taxonomy" id="83382"/>
    <lineage>
        <taxon>Bacteria</taxon>
        <taxon>Bacillati</taxon>
        <taxon>Actinomycetota</taxon>
        <taxon>Actinomycetes</taxon>
        <taxon>Kitasatosporales</taxon>
        <taxon>Streptomycetaceae</taxon>
        <taxon>Kitasatospora</taxon>
    </lineage>
</organism>
<dbReference type="SUPFAM" id="SSF53474">
    <property type="entry name" value="alpha/beta-Hydrolases"/>
    <property type="match status" value="1"/>
</dbReference>
<comment type="similarity">
    <text evidence="1">Belongs to the thioesterase family.</text>
</comment>
<dbReference type="EMBL" id="QVIG01000001">
    <property type="protein sequence ID" value="RGD62105.1"/>
    <property type="molecule type" value="Genomic_DNA"/>
</dbReference>
<dbReference type="Proteomes" id="UP000263377">
    <property type="component" value="Unassembled WGS sequence"/>
</dbReference>
<evidence type="ECO:0000313" key="4">
    <source>
        <dbReference type="EMBL" id="RGD62105.1"/>
    </source>
</evidence>
<dbReference type="Gene3D" id="3.40.50.1820">
    <property type="entry name" value="alpha/beta hydrolase"/>
    <property type="match status" value="1"/>
</dbReference>
<dbReference type="Pfam" id="PF00975">
    <property type="entry name" value="Thioesterase"/>
    <property type="match status" value="1"/>
</dbReference>
<dbReference type="GO" id="GO:0008610">
    <property type="term" value="P:lipid biosynthetic process"/>
    <property type="evidence" value="ECO:0007669"/>
    <property type="project" value="TreeGrafter"/>
</dbReference>
<dbReference type="PANTHER" id="PTHR11487">
    <property type="entry name" value="THIOESTERASE"/>
    <property type="match status" value="1"/>
</dbReference>
<evidence type="ECO:0000259" key="3">
    <source>
        <dbReference type="SMART" id="SM00824"/>
    </source>
</evidence>
<keyword evidence="5" id="KW-1185">Reference proteome</keyword>
<dbReference type="SMART" id="SM00824">
    <property type="entry name" value="PKS_TE"/>
    <property type="match status" value="1"/>
</dbReference>
<dbReference type="AlphaFoldDB" id="A0A373A3T4"/>
<dbReference type="InterPro" id="IPR020802">
    <property type="entry name" value="TesA-like"/>
</dbReference>
<protein>
    <submittedName>
        <fullName evidence="4">Thioesterase</fullName>
    </submittedName>
</protein>
<keyword evidence="2" id="KW-0378">Hydrolase</keyword>
<dbReference type="InterPro" id="IPR012223">
    <property type="entry name" value="TEII"/>
</dbReference>
<dbReference type="RefSeq" id="WP_117490365.1">
    <property type="nucleotide sequence ID" value="NZ_QVIG01000001.1"/>
</dbReference>
<comment type="caution">
    <text evidence="4">The sequence shown here is derived from an EMBL/GenBank/DDBJ whole genome shotgun (WGS) entry which is preliminary data.</text>
</comment>
<dbReference type="InterPro" id="IPR029058">
    <property type="entry name" value="AB_hydrolase_fold"/>
</dbReference>
<name>A0A373A3T4_9ACTN</name>
<evidence type="ECO:0000256" key="2">
    <source>
        <dbReference type="ARBA" id="ARBA00022801"/>
    </source>
</evidence>
<feature type="domain" description="Thioesterase TesA-like" evidence="3">
    <location>
        <begin position="9"/>
        <end position="230"/>
    </location>
</feature>
<proteinExistence type="inferred from homology"/>
<dbReference type="InterPro" id="IPR001031">
    <property type="entry name" value="Thioesterase"/>
</dbReference>